<accession>A0A938BS54</accession>
<dbReference type="Proteomes" id="UP000748308">
    <property type="component" value="Unassembled WGS sequence"/>
</dbReference>
<dbReference type="EMBL" id="VGIY01000597">
    <property type="protein sequence ID" value="MBM3319020.1"/>
    <property type="molecule type" value="Genomic_DNA"/>
</dbReference>
<sequence>MNPGLRARAEVHALPDPRSGVATCVCQNLAIASDAFARLSTEEIFSLPLDLRRRAHG</sequence>
<evidence type="ECO:0000313" key="1">
    <source>
        <dbReference type="EMBL" id="MBM3319020.1"/>
    </source>
</evidence>
<evidence type="ECO:0000313" key="2">
    <source>
        <dbReference type="Proteomes" id="UP000748308"/>
    </source>
</evidence>
<name>A0A938BS54_UNCEI</name>
<reference evidence="1" key="1">
    <citation type="submission" date="2019-03" db="EMBL/GenBank/DDBJ databases">
        <title>Lake Tanganyika Metagenome-Assembled Genomes (MAGs).</title>
        <authorList>
            <person name="Tran P."/>
        </authorList>
    </citation>
    <scope>NUCLEOTIDE SEQUENCE</scope>
    <source>
        <strain evidence="1">M_DeepCast_400m_m2_100</strain>
    </source>
</reference>
<dbReference type="AlphaFoldDB" id="A0A938BS54"/>
<feature type="non-terminal residue" evidence="1">
    <location>
        <position position="57"/>
    </location>
</feature>
<gene>
    <name evidence="1" type="ORF">FJY75_14330</name>
</gene>
<protein>
    <submittedName>
        <fullName evidence="1">Uncharacterized protein</fullName>
    </submittedName>
</protein>
<organism evidence="1 2">
    <name type="scientific">Eiseniibacteriota bacterium</name>
    <dbReference type="NCBI Taxonomy" id="2212470"/>
    <lineage>
        <taxon>Bacteria</taxon>
        <taxon>Candidatus Eiseniibacteriota</taxon>
    </lineage>
</organism>
<proteinExistence type="predicted"/>
<comment type="caution">
    <text evidence="1">The sequence shown here is derived from an EMBL/GenBank/DDBJ whole genome shotgun (WGS) entry which is preliminary data.</text>
</comment>